<dbReference type="InterPro" id="IPR027417">
    <property type="entry name" value="P-loop_NTPase"/>
</dbReference>
<dbReference type="SMART" id="SM00382">
    <property type="entry name" value="AAA"/>
    <property type="match status" value="2"/>
</dbReference>
<keyword evidence="8 9" id="KW-0472">Membrane</keyword>
<evidence type="ECO:0000256" key="1">
    <source>
        <dbReference type="ARBA" id="ARBA00004651"/>
    </source>
</evidence>
<dbReference type="Gene3D" id="1.20.1560.10">
    <property type="entry name" value="ABC transporter type 1, transmembrane domain"/>
    <property type="match status" value="2"/>
</dbReference>
<feature type="domain" description="ABC transporter" evidence="11">
    <location>
        <begin position="775"/>
        <end position="1001"/>
    </location>
</feature>
<evidence type="ECO:0000256" key="5">
    <source>
        <dbReference type="ARBA" id="ARBA00022741"/>
    </source>
</evidence>
<dbReference type="CDD" id="cd18580">
    <property type="entry name" value="ABC_6TM_ABCC_D2"/>
    <property type="match status" value="1"/>
</dbReference>
<keyword evidence="10" id="KW-0732">Signal</keyword>
<dbReference type="SUPFAM" id="SSF52540">
    <property type="entry name" value="P-loop containing nucleoside triphosphate hydrolases"/>
    <property type="match status" value="2"/>
</dbReference>
<dbReference type="PROSITE" id="PS50893">
    <property type="entry name" value="ABC_TRANSPORTER_2"/>
    <property type="match status" value="2"/>
</dbReference>
<dbReference type="InterPro" id="IPR050173">
    <property type="entry name" value="ABC_transporter_C-like"/>
</dbReference>
<keyword evidence="3" id="KW-1003">Cell membrane</keyword>
<dbReference type="eggNOG" id="KOG0054">
    <property type="taxonomic scope" value="Eukaryota"/>
</dbReference>
<dbReference type="PROSITE" id="PS00211">
    <property type="entry name" value="ABC_TRANSPORTER_1"/>
    <property type="match status" value="2"/>
</dbReference>
<keyword evidence="14" id="KW-1185">Reference proteome</keyword>
<dbReference type="GO" id="GO:0005886">
    <property type="term" value="C:plasma membrane"/>
    <property type="evidence" value="ECO:0007669"/>
    <property type="project" value="UniProtKB-SubCell"/>
</dbReference>
<keyword evidence="7 9" id="KW-1133">Transmembrane helix</keyword>
<feature type="domain" description="ABC transmembrane type-1" evidence="12">
    <location>
        <begin position="1054"/>
        <end position="1331"/>
    </location>
</feature>
<dbReference type="GO" id="GO:0016887">
    <property type="term" value="F:ATP hydrolysis activity"/>
    <property type="evidence" value="ECO:0007669"/>
    <property type="project" value="InterPro"/>
</dbReference>
<dbReference type="InterPro" id="IPR017871">
    <property type="entry name" value="ABC_transporter-like_CS"/>
</dbReference>
<dbReference type="PROSITE" id="PS50929">
    <property type="entry name" value="ABC_TM1F"/>
    <property type="match status" value="2"/>
</dbReference>
<comment type="subcellular location">
    <subcellularLocation>
        <location evidence="1">Cell membrane</location>
        <topology evidence="1">Multi-pass membrane protein</topology>
    </subcellularLocation>
</comment>
<feature type="transmembrane region" description="Helical" evidence="9">
    <location>
        <begin position="244"/>
        <end position="263"/>
    </location>
</feature>
<feature type="transmembrane region" description="Helical" evidence="9">
    <location>
        <begin position="1051"/>
        <end position="1069"/>
    </location>
</feature>
<dbReference type="PANTHER" id="PTHR24223">
    <property type="entry name" value="ATP-BINDING CASSETTE SUB-FAMILY C"/>
    <property type="match status" value="1"/>
</dbReference>
<dbReference type="Pfam" id="PF00005">
    <property type="entry name" value="ABC_tran"/>
    <property type="match status" value="2"/>
</dbReference>
<keyword evidence="6" id="KW-0067">ATP-binding</keyword>
<dbReference type="RefSeq" id="XP_006672938.1">
    <property type="nucleotide sequence ID" value="XM_006672875.1"/>
</dbReference>
<evidence type="ECO:0000259" key="12">
    <source>
        <dbReference type="PROSITE" id="PS50929"/>
    </source>
</evidence>
<dbReference type="EMBL" id="JH126404">
    <property type="protein sequence ID" value="EGX89483.1"/>
    <property type="molecule type" value="Genomic_DNA"/>
</dbReference>
<dbReference type="InterPro" id="IPR044726">
    <property type="entry name" value="ABCC_6TM_D2"/>
</dbReference>
<dbReference type="SUPFAM" id="SSF90123">
    <property type="entry name" value="ABC transporter transmembrane region"/>
    <property type="match status" value="2"/>
</dbReference>
<dbReference type="PANTHER" id="PTHR24223:SF399">
    <property type="entry name" value="ABC TRANSPORTER ATNG"/>
    <property type="match status" value="1"/>
</dbReference>
<gene>
    <name evidence="13" type="ORF">CCM_07735</name>
</gene>
<dbReference type="InterPro" id="IPR036640">
    <property type="entry name" value="ABC1_TM_sf"/>
</dbReference>
<dbReference type="Gene3D" id="3.40.50.300">
    <property type="entry name" value="P-loop containing nucleotide triphosphate hydrolases"/>
    <property type="match status" value="2"/>
</dbReference>
<feature type="transmembrane region" description="Helical" evidence="9">
    <location>
        <begin position="489"/>
        <end position="513"/>
    </location>
</feature>
<keyword evidence="4 9" id="KW-0812">Transmembrane</keyword>
<accession>G3JQH9</accession>
<feature type="transmembrane region" description="Helical" evidence="9">
    <location>
        <begin position="1191"/>
        <end position="1210"/>
    </location>
</feature>
<dbReference type="InterPro" id="IPR011527">
    <property type="entry name" value="ABC1_TM_dom"/>
</dbReference>
<feature type="domain" description="ABC transmembrane type-1" evidence="12">
    <location>
        <begin position="459"/>
        <end position="732"/>
    </location>
</feature>
<keyword evidence="5" id="KW-0547">Nucleotide-binding</keyword>
<dbReference type="InterPro" id="IPR003439">
    <property type="entry name" value="ABC_transporter-like_ATP-bd"/>
</dbReference>
<dbReference type="GO" id="GO:0140359">
    <property type="term" value="F:ABC-type transporter activity"/>
    <property type="evidence" value="ECO:0007669"/>
    <property type="project" value="InterPro"/>
</dbReference>
<dbReference type="KEGG" id="cmt:CCM_07735"/>
<evidence type="ECO:0000259" key="11">
    <source>
        <dbReference type="PROSITE" id="PS50893"/>
    </source>
</evidence>
<evidence type="ECO:0000256" key="8">
    <source>
        <dbReference type="ARBA" id="ARBA00023136"/>
    </source>
</evidence>
<reference evidence="13 14" key="1">
    <citation type="journal article" date="2011" name="Genome Biol.">
        <title>Genome sequence of the insect pathogenic fungus Cordyceps militaris, a valued traditional Chinese medicine.</title>
        <authorList>
            <person name="Zheng P."/>
            <person name="Xia Y."/>
            <person name="Xiao G."/>
            <person name="Xiong C."/>
            <person name="Hu X."/>
            <person name="Zhang S."/>
            <person name="Zheng H."/>
            <person name="Huang Y."/>
            <person name="Zhou Y."/>
            <person name="Wang S."/>
            <person name="Zhao G.P."/>
            <person name="Liu X."/>
            <person name="St Leger R.J."/>
            <person name="Wang C."/>
        </authorList>
    </citation>
    <scope>NUCLEOTIDE SEQUENCE [LARGE SCALE GENOMIC DNA]</scope>
    <source>
        <strain evidence="13 14">CM01</strain>
    </source>
</reference>
<feature type="transmembrane region" description="Helical" evidence="9">
    <location>
        <begin position="210"/>
        <end position="232"/>
    </location>
</feature>
<evidence type="ECO:0000256" key="2">
    <source>
        <dbReference type="ARBA" id="ARBA00022448"/>
    </source>
</evidence>
<feature type="transmembrane region" description="Helical" evidence="9">
    <location>
        <begin position="1089"/>
        <end position="1112"/>
    </location>
</feature>
<evidence type="ECO:0000313" key="13">
    <source>
        <dbReference type="EMBL" id="EGX89483.1"/>
    </source>
</evidence>
<dbReference type="GeneID" id="18169745"/>
<protein>
    <submittedName>
        <fullName evidence="13">ABC multidrug transporter, putative</fullName>
    </submittedName>
</protein>
<dbReference type="Pfam" id="PF00664">
    <property type="entry name" value="ABC_membrane"/>
    <property type="match status" value="2"/>
</dbReference>
<name>G3JQH9_CORMM</name>
<evidence type="ECO:0000256" key="9">
    <source>
        <dbReference type="SAM" id="Phobius"/>
    </source>
</evidence>
<evidence type="ECO:0000256" key="4">
    <source>
        <dbReference type="ARBA" id="ARBA00022692"/>
    </source>
</evidence>
<dbReference type="GO" id="GO:0005524">
    <property type="term" value="F:ATP binding"/>
    <property type="evidence" value="ECO:0007669"/>
    <property type="project" value="UniProtKB-KW"/>
</dbReference>
<dbReference type="InterPro" id="IPR003593">
    <property type="entry name" value="AAA+_ATPase"/>
</dbReference>
<evidence type="ECO:0000256" key="6">
    <source>
        <dbReference type="ARBA" id="ARBA00022840"/>
    </source>
</evidence>
<dbReference type="VEuPathDB" id="FungiDB:CCM_07735"/>
<sequence length="1608" mass="175977">MLLLSGRVLLGVFLFVQLAHGAPGNYCNSAHSSKAAADINAAINKINALKGIATGTAYDGQAQRGHEWPPQCHPPSMKHANTFHPAQNERHISALQIVDCNPVSSPANKITTLFNFLGIIAGKRLPALSPAVTDRTLRPHNISLVDKDDVVGAVPRKISSVPFRKYIAAPRKVRAVTAEDPTMTSTLPADEAFWARVGSLFDFTLKFEEMVLSISLSSAFAVISPFFICHHCFWQPRCVSSGPLLWFVSTCLVAIKTAVLVLIRRQPEYYTDTTTPAGAVDLVAAFCAGCLVYAEHLHTIRSSGPLSMYLFLVGLADITKSRSFFLRSGRDSLGGLEAAAATLEILLLCLQDVSKRSAITNPGLRDNVGLEATSGAMSRMLFLYLRPVFSTGFYKQLMLEDLDKMDPEMAPDVLYKQLRSFWRPRQTTHSTGSRGLFRATLRTWKKHLLPMISARLSMTALRLAQPFLLQKVIVMLGTADTGSYATGKRIGLVGATIFVFLGLPIAQSTFGYLMNRYVARIRGALVALMFHKVHRLRESEARNVAAVTLMTADIDGIAAGVPNFVDIPFSIVEMSLGIFVLSTFIDIAALAVFAPVAVTSVATYILGRKMATHFAAWNKSVQHRVAKTARILPQLTTIKMIGLGPPISTHLQTLRADEIAVSRKYRLFEALAAGPVLMADLMTPAIVIIASLFGPAFQGHMLASKVFPTLTVVSLIQTPLANSLNIYPLVTSMNSCFLRIEDFLGTSERVDSRVKVNSSGTPTSSSMPLNGHVRFNSADLAKHGMTEPIIRGANFELPHGSITPIIGRIGSGKSTIVEAILGHGQVLGGSVQVDVDGISYCAQSVWLQDATIRQNIIGHLKYDEAKFRKVIQACFLEEDVAWLPDGVDYVVGVNGSNLSGGQRQRVAIARTAYAEAKITILDDAFSALDRETAIVILHQLCGNGGILQRAGSTILLVTYLPECIDVCTHVLLVSANGIVSFSGKPQSRAARNEIMAILNTCNTNVGMTAENKEQDAVRRSLDAVSPSTYPETALVKQTGSWSLYRLFIDPIGRANSLFYGLFVSLFSAGETLPDIYVRVWVELHANNSIYFVGYLAIILATCVIGCMTYWLMHVRLSPRASLSLHAMLVERTMGATLRFLSATKTGHLLNFFNQDMLLLSRNLPASFLRTIYAGAYVVFQIGVVLSGASYLVISLPFLTVAVYFIQRYYLRTSRQIRILDLEMKAPLHTYFQETAAGLSHIQAFNWVDQSIQRGLELLAESQRPYYVLMMIQQWLVLILGLITGSLAVLLVSLSLFINHGASASSVGLSFLSLLALSKTFAAMIVAWTGLEISAGALSRLFDFRENTPQELQVSQEPLPKHWPWSGHVCFRDVVARYNPEDEEADPVLDHISISVAAGQRVGLVGRSGSGKSSLLLTLLGFIHYEGVVEIDGINIGSISRDELRSRLVTISQDQLCLDGTIRDNLLPDTMNDVKEKAASDDEKVALQDVGLEQLLKKFDIWAQLASKGGLDAIVDDVGYSKGQLQLLCIARAIQKQRDTKSKLVLVDEATSSLDEATDKVVNDIMMEYFSDCTMLMIAHRRSSLKNVEAVIEMRRGRVVGVEYTPPST</sequence>
<dbReference type="HOGENOM" id="CLU_000604_27_5_1"/>
<feature type="transmembrane region" description="Helical" evidence="9">
    <location>
        <begin position="1309"/>
        <end position="1330"/>
    </location>
</feature>
<proteinExistence type="predicted"/>
<evidence type="ECO:0000256" key="3">
    <source>
        <dbReference type="ARBA" id="ARBA00022475"/>
    </source>
</evidence>
<keyword evidence="2" id="KW-0813">Transport</keyword>
<feature type="transmembrane region" description="Helical" evidence="9">
    <location>
        <begin position="670"/>
        <end position="694"/>
    </location>
</feature>
<evidence type="ECO:0000256" key="7">
    <source>
        <dbReference type="ARBA" id="ARBA00022989"/>
    </source>
</evidence>
<feature type="signal peptide" evidence="10">
    <location>
        <begin position="1"/>
        <end position="21"/>
    </location>
</feature>
<feature type="domain" description="ABC transporter" evidence="11">
    <location>
        <begin position="1368"/>
        <end position="1608"/>
    </location>
</feature>
<dbReference type="OrthoDB" id="4868146at2759"/>
<feature type="transmembrane region" description="Helical" evidence="9">
    <location>
        <begin position="577"/>
        <end position="606"/>
    </location>
</feature>
<feature type="transmembrane region" description="Helical" evidence="9">
    <location>
        <begin position="275"/>
        <end position="294"/>
    </location>
</feature>
<organism evidence="13 14">
    <name type="scientific">Cordyceps militaris (strain CM01)</name>
    <name type="common">Caterpillar fungus</name>
    <dbReference type="NCBI Taxonomy" id="983644"/>
    <lineage>
        <taxon>Eukaryota</taxon>
        <taxon>Fungi</taxon>
        <taxon>Dikarya</taxon>
        <taxon>Ascomycota</taxon>
        <taxon>Pezizomycotina</taxon>
        <taxon>Sordariomycetes</taxon>
        <taxon>Hypocreomycetidae</taxon>
        <taxon>Hypocreales</taxon>
        <taxon>Cordycipitaceae</taxon>
        <taxon>Cordyceps</taxon>
    </lineage>
</organism>
<evidence type="ECO:0000313" key="14">
    <source>
        <dbReference type="Proteomes" id="UP000001610"/>
    </source>
</evidence>
<dbReference type="InParanoid" id="G3JQH9"/>
<feature type="chain" id="PRO_5003446479" evidence="10">
    <location>
        <begin position="22"/>
        <end position="1608"/>
    </location>
</feature>
<dbReference type="Proteomes" id="UP000001610">
    <property type="component" value="Unassembled WGS sequence"/>
</dbReference>
<evidence type="ECO:0000256" key="10">
    <source>
        <dbReference type="SAM" id="SignalP"/>
    </source>
</evidence>
<feature type="transmembrane region" description="Helical" evidence="9">
    <location>
        <begin position="1274"/>
        <end position="1297"/>
    </location>
</feature>